<comment type="caution">
    <text evidence="9">The sequence shown here is derived from an EMBL/GenBank/DDBJ whole genome shotgun (WGS) entry which is preliminary data.</text>
</comment>
<feature type="binding site" evidence="7">
    <location>
        <position position="123"/>
    </location>
    <ligand>
        <name>Zn(2+)</name>
        <dbReference type="ChEBI" id="CHEBI:29105"/>
    </ligand>
</feature>
<feature type="binding site" evidence="7">
    <location>
        <position position="126"/>
    </location>
    <ligand>
        <name>Zn(2+)</name>
        <dbReference type="ChEBI" id="CHEBI:29105"/>
    </ligand>
</feature>
<evidence type="ECO:0000256" key="8">
    <source>
        <dbReference type="PIRSR" id="PIRSR602481-2"/>
    </source>
</evidence>
<proteinExistence type="inferred from homology"/>
<evidence type="ECO:0000256" key="7">
    <source>
        <dbReference type="PIRSR" id="PIRSR602481-1"/>
    </source>
</evidence>
<dbReference type="PANTHER" id="PTHR33202:SF7">
    <property type="entry name" value="FERRIC UPTAKE REGULATION PROTEIN"/>
    <property type="match status" value="1"/>
</dbReference>
<keyword evidence="3 7" id="KW-0862">Zinc</keyword>
<keyword evidence="8" id="KW-0408">Iron</keyword>
<dbReference type="GO" id="GO:0045892">
    <property type="term" value="P:negative regulation of DNA-templated transcription"/>
    <property type="evidence" value="ECO:0007669"/>
    <property type="project" value="TreeGrafter"/>
</dbReference>
<dbReference type="STRING" id="661089.ciss_22200"/>
<reference evidence="10" key="1">
    <citation type="submission" date="2016-12" db="EMBL/GenBank/DDBJ databases">
        <title>Draft Genome Sequences od Carboxydothermus pertinax and islandicus, Hydrogenogenic Carboxydotrophic Bacteria.</title>
        <authorList>
            <person name="Fukuyama Y."/>
            <person name="Ohmae K."/>
            <person name="Yoneda Y."/>
            <person name="Yoshida T."/>
            <person name="Sako Y."/>
        </authorList>
    </citation>
    <scope>NUCLEOTIDE SEQUENCE [LARGE SCALE GENOMIC DNA]</scope>
    <source>
        <strain evidence="10">SET</strain>
    </source>
</reference>
<evidence type="ECO:0000256" key="1">
    <source>
        <dbReference type="ARBA" id="ARBA00007957"/>
    </source>
</evidence>
<organism evidence="9 10">
    <name type="scientific">Carboxydothermus islandicus</name>
    <dbReference type="NCBI Taxonomy" id="661089"/>
    <lineage>
        <taxon>Bacteria</taxon>
        <taxon>Bacillati</taxon>
        <taxon>Bacillota</taxon>
        <taxon>Clostridia</taxon>
        <taxon>Thermoanaerobacterales</taxon>
        <taxon>Thermoanaerobacteraceae</taxon>
        <taxon>Carboxydothermus</taxon>
    </lineage>
</organism>
<protein>
    <submittedName>
        <fullName evidence="9">Transcriptional repressor</fullName>
    </submittedName>
</protein>
<evidence type="ECO:0000256" key="4">
    <source>
        <dbReference type="ARBA" id="ARBA00023015"/>
    </source>
</evidence>
<name>A0A1L8D5D0_9THEO</name>
<evidence type="ECO:0000256" key="6">
    <source>
        <dbReference type="ARBA" id="ARBA00023163"/>
    </source>
</evidence>
<sequence length="130" mass="15077">MAATTRMTRQKKVIMDILKNTKTHPTADWVYEQARRIIPDISLGTVYRNLRQLTQSGEILELNYGSSYSRFDGNPVPHYHFVCENCGRVYDVDMPILEKIEKEVEEKTGFSVKNHRLEFYGVCGNCQQKS</sequence>
<dbReference type="Proteomes" id="UP000187338">
    <property type="component" value="Unassembled WGS sequence"/>
</dbReference>
<dbReference type="InterPro" id="IPR036390">
    <property type="entry name" value="WH_DNA-bd_sf"/>
</dbReference>
<dbReference type="GO" id="GO:0000976">
    <property type="term" value="F:transcription cis-regulatory region binding"/>
    <property type="evidence" value="ECO:0007669"/>
    <property type="project" value="TreeGrafter"/>
</dbReference>
<dbReference type="Gene3D" id="1.10.10.10">
    <property type="entry name" value="Winged helix-like DNA-binding domain superfamily/Winged helix DNA-binding domain"/>
    <property type="match status" value="1"/>
</dbReference>
<dbReference type="GO" id="GO:0003700">
    <property type="term" value="F:DNA-binding transcription factor activity"/>
    <property type="evidence" value="ECO:0007669"/>
    <property type="project" value="InterPro"/>
</dbReference>
<dbReference type="RefSeq" id="WP_075866453.1">
    <property type="nucleotide sequence ID" value="NZ_BDJL01000132.1"/>
</dbReference>
<keyword evidence="2" id="KW-0678">Repressor</keyword>
<evidence type="ECO:0000313" key="9">
    <source>
        <dbReference type="EMBL" id="GAV26287.1"/>
    </source>
</evidence>
<evidence type="ECO:0000256" key="2">
    <source>
        <dbReference type="ARBA" id="ARBA00022491"/>
    </source>
</evidence>
<keyword evidence="4" id="KW-0805">Transcription regulation</keyword>
<dbReference type="AlphaFoldDB" id="A0A1L8D5D0"/>
<evidence type="ECO:0000313" key="10">
    <source>
        <dbReference type="Proteomes" id="UP000187338"/>
    </source>
</evidence>
<dbReference type="SUPFAM" id="SSF46785">
    <property type="entry name" value="Winged helix' DNA-binding domain"/>
    <property type="match status" value="1"/>
</dbReference>
<dbReference type="InterPro" id="IPR036388">
    <property type="entry name" value="WH-like_DNA-bd_sf"/>
</dbReference>
<keyword evidence="6" id="KW-0804">Transcription</keyword>
<evidence type="ECO:0000256" key="3">
    <source>
        <dbReference type="ARBA" id="ARBA00022833"/>
    </source>
</evidence>
<feature type="binding site" evidence="7">
    <location>
        <position position="86"/>
    </location>
    <ligand>
        <name>Zn(2+)</name>
        <dbReference type="ChEBI" id="CHEBI:29105"/>
    </ligand>
</feature>
<dbReference type="EMBL" id="BDJL01000132">
    <property type="protein sequence ID" value="GAV26287.1"/>
    <property type="molecule type" value="Genomic_DNA"/>
</dbReference>
<evidence type="ECO:0000256" key="5">
    <source>
        <dbReference type="ARBA" id="ARBA00023125"/>
    </source>
</evidence>
<keyword evidence="10" id="KW-1185">Reference proteome</keyword>
<feature type="binding site" evidence="8">
    <location>
        <position position="98"/>
    </location>
    <ligand>
        <name>Fe cation</name>
        <dbReference type="ChEBI" id="CHEBI:24875"/>
    </ligand>
</feature>
<dbReference type="Pfam" id="PF01475">
    <property type="entry name" value="FUR"/>
    <property type="match status" value="1"/>
</dbReference>
<dbReference type="Gene3D" id="3.30.1490.190">
    <property type="match status" value="1"/>
</dbReference>
<keyword evidence="5" id="KW-0238">DNA-binding</keyword>
<dbReference type="CDD" id="cd07153">
    <property type="entry name" value="Fur_like"/>
    <property type="match status" value="1"/>
</dbReference>
<accession>A0A1L8D5D0</accession>
<dbReference type="InterPro" id="IPR002481">
    <property type="entry name" value="FUR"/>
</dbReference>
<comment type="cofactor">
    <cofactor evidence="7">
        <name>Zn(2+)</name>
        <dbReference type="ChEBI" id="CHEBI:29105"/>
    </cofactor>
    <text evidence="7">Binds 1 zinc ion per subunit.</text>
</comment>
<dbReference type="PANTHER" id="PTHR33202">
    <property type="entry name" value="ZINC UPTAKE REGULATION PROTEIN"/>
    <property type="match status" value="1"/>
</dbReference>
<comment type="similarity">
    <text evidence="1">Belongs to the Fur family.</text>
</comment>
<feature type="binding site" evidence="8">
    <location>
        <position position="115"/>
    </location>
    <ligand>
        <name>Fe cation</name>
        <dbReference type="ChEBI" id="CHEBI:24875"/>
    </ligand>
</feature>
<comment type="cofactor">
    <cofactor evidence="8">
        <name>Mn(2+)</name>
        <dbReference type="ChEBI" id="CHEBI:29035"/>
    </cofactor>
    <cofactor evidence="8">
        <name>Fe(2+)</name>
        <dbReference type="ChEBI" id="CHEBI:29033"/>
    </cofactor>
    <text evidence="8">Binds 1 Mn(2+) or Fe(2+) ion per subunit.</text>
</comment>
<dbReference type="GO" id="GO:0008270">
    <property type="term" value="F:zinc ion binding"/>
    <property type="evidence" value="ECO:0007669"/>
    <property type="project" value="TreeGrafter"/>
</dbReference>
<dbReference type="GO" id="GO:1900376">
    <property type="term" value="P:regulation of secondary metabolite biosynthetic process"/>
    <property type="evidence" value="ECO:0007669"/>
    <property type="project" value="TreeGrafter"/>
</dbReference>
<dbReference type="OrthoDB" id="8659436at2"/>
<gene>
    <name evidence="9" type="ORF">ciss_22200</name>
</gene>
<dbReference type="InterPro" id="IPR043135">
    <property type="entry name" value="Fur_C"/>
</dbReference>
<feature type="binding site" evidence="7">
    <location>
        <position position="83"/>
    </location>
    <ligand>
        <name>Zn(2+)</name>
        <dbReference type="ChEBI" id="CHEBI:29105"/>
    </ligand>
</feature>
<keyword evidence="7" id="KW-0479">Metal-binding</keyword>